<sequence length="61" mass="6743">MKHHEQIEIDAAKVVAELFAGNASPMESFGISWSQTQMLERKNPGVVIKLTPDDGKKRACC</sequence>
<keyword evidence="2" id="KW-1185">Reference proteome</keyword>
<evidence type="ECO:0000313" key="2">
    <source>
        <dbReference type="Proteomes" id="UP000586346"/>
    </source>
</evidence>
<accession>A0ABR6TTI2</accession>
<reference evidence="1 2" key="1">
    <citation type="submission" date="2020-08" db="EMBL/GenBank/DDBJ databases">
        <title>Emergence and comparative genomics analysis of Citrobacter in Fennec fox imported from North Africa to China.</title>
        <authorList>
            <person name="Zheng B."/>
        </authorList>
    </citation>
    <scope>NUCLEOTIDE SEQUENCE [LARGE SCALE GENOMIC DNA]</scope>
    <source>
        <strain evidence="1 2">FF371</strain>
    </source>
</reference>
<organism evidence="1 2">
    <name type="scientific">Citrobacter braakii</name>
    <dbReference type="NCBI Taxonomy" id="57706"/>
    <lineage>
        <taxon>Bacteria</taxon>
        <taxon>Pseudomonadati</taxon>
        <taxon>Pseudomonadota</taxon>
        <taxon>Gammaproteobacteria</taxon>
        <taxon>Enterobacterales</taxon>
        <taxon>Enterobacteriaceae</taxon>
        <taxon>Citrobacter</taxon>
        <taxon>Citrobacter freundii complex</taxon>
    </lineage>
</organism>
<proteinExistence type="predicted"/>
<dbReference type="Proteomes" id="UP000586346">
    <property type="component" value="Unassembled WGS sequence"/>
</dbReference>
<comment type="caution">
    <text evidence="1">The sequence shown here is derived from an EMBL/GenBank/DDBJ whole genome shotgun (WGS) entry which is preliminary data.</text>
</comment>
<gene>
    <name evidence="1" type="ORF">H6P72_09440</name>
</gene>
<dbReference type="RefSeq" id="WP_048220754.1">
    <property type="nucleotide sequence ID" value="NZ_CBDITX010000013.1"/>
</dbReference>
<protein>
    <submittedName>
        <fullName evidence="1">Uncharacterized protein</fullName>
    </submittedName>
</protein>
<dbReference type="EMBL" id="JACLAH010000002">
    <property type="protein sequence ID" value="MBC2646844.1"/>
    <property type="molecule type" value="Genomic_DNA"/>
</dbReference>
<evidence type="ECO:0000313" key="1">
    <source>
        <dbReference type="EMBL" id="MBC2646844.1"/>
    </source>
</evidence>
<name>A0ABR6TTI2_CITBR</name>